<gene>
    <name evidence="1" type="ORF">ACH5RR_018111</name>
</gene>
<proteinExistence type="predicted"/>
<evidence type="ECO:0000313" key="1">
    <source>
        <dbReference type="EMBL" id="KAL3519962.1"/>
    </source>
</evidence>
<reference evidence="1 2" key="1">
    <citation type="submission" date="2024-11" db="EMBL/GenBank/DDBJ databases">
        <title>A near-complete genome assembly of Cinchona calisaya.</title>
        <authorList>
            <person name="Lian D.C."/>
            <person name="Zhao X.W."/>
            <person name="Wei L."/>
        </authorList>
    </citation>
    <scope>NUCLEOTIDE SEQUENCE [LARGE SCALE GENOMIC DNA]</scope>
    <source>
        <tissue evidence="1">Nenye</tissue>
    </source>
</reference>
<comment type="caution">
    <text evidence="1">The sequence shown here is derived from an EMBL/GenBank/DDBJ whole genome shotgun (WGS) entry which is preliminary data.</text>
</comment>
<dbReference type="Proteomes" id="UP001630127">
    <property type="component" value="Unassembled WGS sequence"/>
</dbReference>
<evidence type="ECO:0000313" key="2">
    <source>
        <dbReference type="Proteomes" id="UP001630127"/>
    </source>
</evidence>
<protein>
    <submittedName>
        <fullName evidence="1">Uncharacterized protein</fullName>
    </submittedName>
</protein>
<dbReference type="AlphaFoldDB" id="A0ABD2ZP79"/>
<dbReference type="EMBL" id="JBJUIK010000008">
    <property type="protein sequence ID" value="KAL3519962.1"/>
    <property type="molecule type" value="Genomic_DNA"/>
</dbReference>
<keyword evidence="2" id="KW-1185">Reference proteome</keyword>
<accession>A0ABD2ZP79</accession>
<name>A0ABD2ZP79_9GENT</name>
<organism evidence="1 2">
    <name type="scientific">Cinchona calisaya</name>
    <dbReference type="NCBI Taxonomy" id="153742"/>
    <lineage>
        <taxon>Eukaryota</taxon>
        <taxon>Viridiplantae</taxon>
        <taxon>Streptophyta</taxon>
        <taxon>Embryophyta</taxon>
        <taxon>Tracheophyta</taxon>
        <taxon>Spermatophyta</taxon>
        <taxon>Magnoliopsida</taxon>
        <taxon>eudicotyledons</taxon>
        <taxon>Gunneridae</taxon>
        <taxon>Pentapetalae</taxon>
        <taxon>asterids</taxon>
        <taxon>lamiids</taxon>
        <taxon>Gentianales</taxon>
        <taxon>Rubiaceae</taxon>
        <taxon>Cinchonoideae</taxon>
        <taxon>Cinchoneae</taxon>
        <taxon>Cinchona</taxon>
    </lineage>
</organism>
<sequence>MTLNLLNNGFNTSRNLHMASLLIPRIWNHHIQDFIKNTTYFPASSNKEPFNWQIPKLNPTMKLRELSNYIIKPFFPSLKNQKLIIKEPRSFGQNSSNVFFMSEKELKDINTQLNNFKARG</sequence>